<dbReference type="EMBL" id="UINC01103723">
    <property type="protein sequence ID" value="SVC66322.1"/>
    <property type="molecule type" value="Genomic_DNA"/>
</dbReference>
<dbReference type="Gene3D" id="3.40.50.300">
    <property type="entry name" value="P-loop containing nucleotide triphosphate hydrolases"/>
    <property type="match status" value="1"/>
</dbReference>
<dbReference type="GO" id="GO:0005524">
    <property type="term" value="F:ATP binding"/>
    <property type="evidence" value="ECO:0007669"/>
    <property type="project" value="InterPro"/>
</dbReference>
<gene>
    <name evidence="2" type="ORF">METZ01_LOCUS319176</name>
</gene>
<evidence type="ECO:0000313" key="2">
    <source>
        <dbReference type="EMBL" id="SVC66322.1"/>
    </source>
</evidence>
<dbReference type="InterPro" id="IPR007694">
    <property type="entry name" value="DNA_helicase_DnaB-like_C"/>
</dbReference>
<feature type="domain" description="SF4 helicase" evidence="1">
    <location>
        <begin position="5"/>
        <end position="118"/>
    </location>
</feature>
<dbReference type="InterPro" id="IPR027417">
    <property type="entry name" value="P-loop_NTPase"/>
</dbReference>
<dbReference type="AlphaFoldDB" id="A0A382P310"/>
<dbReference type="GO" id="GO:0006260">
    <property type="term" value="P:DNA replication"/>
    <property type="evidence" value="ECO:0007669"/>
    <property type="project" value="InterPro"/>
</dbReference>
<dbReference type="Pfam" id="PF03796">
    <property type="entry name" value="DnaB_C"/>
    <property type="match status" value="1"/>
</dbReference>
<proteinExistence type="predicted"/>
<sequence>WRNNQDMFDKIRNYFSNLKKHKYFHYHVRNKTIDEICSIIRRWHMKEVGRGNKCIIAYDYIKLTGEKVDKNWAEHQAIGEKIDKLKRISEELNVPIVTAMQMNRAGENQNRRSSTLTDDSSAIALSDRLQWFASFVSIFRRKTVDEIAMDGRQFGSHKLIPLKTRFQGKDAAGHQDIIRRPIIEETEGREIHSERLEYNYLNFEVDNFLVEDRGSLADVVEATTQRFDIEEARVMGDGSTTI</sequence>
<evidence type="ECO:0000259" key="1">
    <source>
        <dbReference type="Pfam" id="PF03796"/>
    </source>
</evidence>
<feature type="non-terminal residue" evidence="2">
    <location>
        <position position="1"/>
    </location>
</feature>
<dbReference type="GO" id="GO:0003678">
    <property type="term" value="F:DNA helicase activity"/>
    <property type="evidence" value="ECO:0007669"/>
    <property type="project" value="InterPro"/>
</dbReference>
<name>A0A382P310_9ZZZZ</name>
<accession>A0A382P310</accession>
<reference evidence="2" key="1">
    <citation type="submission" date="2018-05" db="EMBL/GenBank/DDBJ databases">
        <authorList>
            <person name="Lanie J.A."/>
            <person name="Ng W.-L."/>
            <person name="Kazmierczak K.M."/>
            <person name="Andrzejewski T.M."/>
            <person name="Davidsen T.M."/>
            <person name="Wayne K.J."/>
            <person name="Tettelin H."/>
            <person name="Glass J.I."/>
            <person name="Rusch D."/>
            <person name="Podicherti R."/>
            <person name="Tsui H.-C.T."/>
            <person name="Winkler M.E."/>
        </authorList>
    </citation>
    <scope>NUCLEOTIDE SEQUENCE</scope>
</reference>
<organism evidence="2">
    <name type="scientific">marine metagenome</name>
    <dbReference type="NCBI Taxonomy" id="408172"/>
    <lineage>
        <taxon>unclassified sequences</taxon>
        <taxon>metagenomes</taxon>
        <taxon>ecological metagenomes</taxon>
    </lineage>
</organism>
<protein>
    <recommendedName>
        <fullName evidence="1">SF4 helicase domain-containing protein</fullName>
    </recommendedName>
</protein>